<keyword evidence="3" id="KW-1185">Reference proteome</keyword>
<dbReference type="STRING" id="4155.A0A022RGL1"/>
<dbReference type="eggNOG" id="KOG2049">
    <property type="taxonomic scope" value="Eukaryota"/>
</dbReference>
<sequence>MKEEEELEMLLGEISHATSSSLHHHHHLQNHCSHVDHAYIHGGGGGHASCVAAQRNNRHGWCDGNNNTTTIHPLMYDDDCFNPHHHHKYAAASSPVSGFSLHSDGSSSSLFSSGGGGGSPPSPQFEDFKPPPAPHFPHNNGFSLDFNNNDFSDYLDLSRNFSKMHIAATEQRGIPISPYGVHHEAPDNYRNRYPDFGVLNNNPSVPRKPIPNLESLRFLPNQPEFETPSLMSSRFYGDDIMGLSSLINNNPSISSDSLFYPPRNGLLTLPTRYNEENFIHYERNKAPLNEDSFIVHGESIDQRFRGRNSNSNTRSGKNRANHVGPADTSSAEVDRDR</sequence>
<reference evidence="2 3" key="1">
    <citation type="journal article" date="2013" name="Proc. Natl. Acad. Sci. U.S.A.">
        <title>Fine-scale variation in meiotic recombination in Mimulus inferred from population shotgun sequencing.</title>
        <authorList>
            <person name="Hellsten U."/>
            <person name="Wright K.M."/>
            <person name="Jenkins J."/>
            <person name="Shu S."/>
            <person name="Yuan Y."/>
            <person name="Wessler S.R."/>
            <person name="Schmutz J."/>
            <person name="Willis J.H."/>
            <person name="Rokhsar D.S."/>
        </authorList>
    </citation>
    <scope>NUCLEOTIDE SEQUENCE [LARGE SCALE GENOMIC DNA]</scope>
    <source>
        <strain evidence="3">cv. DUN x IM62</strain>
    </source>
</reference>
<evidence type="ECO:0000313" key="2">
    <source>
        <dbReference type="EMBL" id="EYU39144.1"/>
    </source>
</evidence>
<gene>
    <name evidence="2" type="ORF">MIMGU_mgv1a009596mg</name>
</gene>
<name>A0A022RGL1_ERYGU</name>
<feature type="region of interest" description="Disordered" evidence="1">
    <location>
        <begin position="300"/>
        <end position="337"/>
    </location>
</feature>
<dbReference type="AlphaFoldDB" id="A0A022RGL1"/>
<protein>
    <submittedName>
        <fullName evidence="2">Uncharacterized protein</fullName>
    </submittedName>
</protein>
<organism evidence="2 3">
    <name type="scientific">Erythranthe guttata</name>
    <name type="common">Yellow monkey flower</name>
    <name type="synonym">Mimulus guttatus</name>
    <dbReference type="NCBI Taxonomy" id="4155"/>
    <lineage>
        <taxon>Eukaryota</taxon>
        <taxon>Viridiplantae</taxon>
        <taxon>Streptophyta</taxon>
        <taxon>Embryophyta</taxon>
        <taxon>Tracheophyta</taxon>
        <taxon>Spermatophyta</taxon>
        <taxon>Magnoliopsida</taxon>
        <taxon>eudicotyledons</taxon>
        <taxon>Gunneridae</taxon>
        <taxon>Pentapetalae</taxon>
        <taxon>asterids</taxon>
        <taxon>lamiids</taxon>
        <taxon>Lamiales</taxon>
        <taxon>Phrymaceae</taxon>
        <taxon>Erythranthe</taxon>
    </lineage>
</organism>
<evidence type="ECO:0000313" key="3">
    <source>
        <dbReference type="Proteomes" id="UP000030748"/>
    </source>
</evidence>
<feature type="region of interest" description="Disordered" evidence="1">
    <location>
        <begin position="107"/>
        <end position="141"/>
    </location>
</feature>
<dbReference type="Proteomes" id="UP000030748">
    <property type="component" value="Unassembled WGS sequence"/>
</dbReference>
<accession>A0A022RGL1</accession>
<proteinExistence type="predicted"/>
<evidence type="ECO:0000256" key="1">
    <source>
        <dbReference type="SAM" id="MobiDB-lite"/>
    </source>
</evidence>
<dbReference type="EMBL" id="KI630456">
    <property type="protein sequence ID" value="EYU39144.1"/>
    <property type="molecule type" value="Genomic_DNA"/>
</dbReference>